<proteinExistence type="predicted"/>
<comment type="caution">
    <text evidence="1">The sequence shown here is derived from an EMBL/GenBank/DDBJ whole genome shotgun (WGS) entry which is preliminary data.</text>
</comment>
<reference evidence="1 2" key="1">
    <citation type="submission" date="2021-06" db="EMBL/GenBank/DDBJ databases">
        <title>Caerostris extrusa draft genome.</title>
        <authorList>
            <person name="Kono N."/>
            <person name="Arakawa K."/>
        </authorList>
    </citation>
    <scope>NUCLEOTIDE SEQUENCE [LARGE SCALE GENOMIC DNA]</scope>
</reference>
<dbReference type="AlphaFoldDB" id="A0AAV4VPF2"/>
<sequence>MGITNCKGGYIVSEDRCCNRNVIGEKSFVDMLRSCLPSSGNWRGAVDRIGFEHSWICWRNEEKLEEESLFRTGTSCSGIPHYMELLMSILDPETEEESMFRTGNLLFRYSSLHGIANEVAILFSNKKNQQMSKRKRSLITPGPFMKLGR</sequence>
<gene>
    <name evidence="1" type="ORF">CEXT_641601</name>
</gene>
<evidence type="ECO:0000313" key="2">
    <source>
        <dbReference type="Proteomes" id="UP001054945"/>
    </source>
</evidence>
<protein>
    <submittedName>
        <fullName evidence="1">Uncharacterized protein</fullName>
    </submittedName>
</protein>
<dbReference type="EMBL" id="BPLR01014912">
    <property type="protein sequence ID" value="GIY72197.1"/>
    <property type="molecule type" value="Genomic_DNA"/>
</dbReference>
<evidence type="ECO:0000313" key="1">
    <source>
        <dbReference type="EMBL" id="GIY72197.1"/>
    </source>
</evidence>
<name>A0AAV4VPF2_CAEEX</name>
<dbReference type="Proteomes" id="UP001054945">
    <property type="component" value="Unassembled WGS sequence"/>
</dbReference>
<keyword evidence="2" id="KW-1185">Reference proteome</keyword>
<accession>A0AAV4VPF2</accession>
<organism evidence="1 2">
    <name type="scientific">Caerostris extrusa</name>
    <name type="common">Bark spider</name>
    <name type="synonym">Caerostris bankana</name>
    <dbReference type="NCBI Taxonomy" id="172846"/>
    <lineage>
        <taxon>Eukaryota</taxon>
        <taxon>Metazoa</taxon>
        <taxon>Ecdysozoa</taxon>
        <taxon>Arthropoda</taxon>
        <taxon>Chelicerata</taxon>
        <taxon>Arachnida</taxon>
        <taxon>Araneae</taxon>
        <taxon>Araneomorphae</taxon>
        <taxon>Entelegynae</taxon>
        <taxon>Araneoidea</taxon>
        <taxon>Araneidae</taxon>
        <taxon>Caerostris</taxon>
    </lineage>
</organism>